<gene>
    <name evidence="1" type="ORF">HNAJ_LOCUS1279</name>
</gene>
<evidence type="ECO:0000313" key="3">
    <source>
        <dbReference type="WBParaSite" id="HNAJ_0000127901-mRNA-1"/>
    </source>
</evidence>
<dbReference type="OrthoDB" id="6236380at2759"/>
<dbReference type="Proteomes" id="UP000278807">
    <property type="component" value="Unassembled WGS sequence"/>
</dbReference>
<name>A0A0R3T2T9_RODNA</name>
<evidence type="ECO:0000313" key="2">
    <source>
        <dbReference type="Proteomes" id="UP000278807"/>
    </source>
</evidence>
<evidence type="ECO:0000313" key="1">
    <source>
        <dbReference type="EMBL" id="VDN97138.1"/>
    </source>
</evidence>
<proteinExistence type="predicted"/>
<sequence length="178" mass="20811">MSSDSPYLLPVSSVKKDSERLYKFTILTPHTFLPPDHPENFEDDLANEFAKYLCKRVRELLGSRSYIPQRSGEAFLNMRFDEFEEKFLRHSEYAIFITSGKNAASLDIIYPRMLVFLTIRPTWRSRGMVVYLGPPEGQKVFDPNLFLTKPLLFPLSPDDWISAEDQWETLFGRLQSEY</sequence>
<organism evidence="3">
    <name type="scientific">Rodentolepis nana</name>
    <name type="common">Dwarf tapeworm</name>
    <name type="synonym">Hymenolepis nana</name>
    <dbReference type="NCBI Taxonomy" id="102285"/>
    <lineage>
        <taxon>Eukaryota</taxon>
        <taxon>Metazoa</taxon>
        <taxon>Spiralia</taxon>
        <taxon>Lophotrochozoa</taxon>
        <taxon>Platyhelminthes</taxon>
        <taxon>Cestoda</taxon>
        <taxon>Eucestoda</taxon>
        <taxon>Cyclophyllidea</taxon>
        <taxon>Hymenolepididae</taxon>
        <taxon>Rodentolepis</taxon>
    </lineage>
</organism>
<dbReference type="AlphaFoldDB" id="A0A0R3T2T9"/>
<reference evidence="3" key="1">
    <citation type="submission" date="2017-02" db="UniProtKB">
        <authorList>
            <consortium name="WormBaseParasite"/>
        </authorList>
    </citation>
    <scope>IDENTIFICATION</scope>
</reference>
<accession>A0A0R3T2T9</accession>
<dbReference type="WBParaSite" id="HNAJ_0000127901-mRNA-1">
    <property type="protein sequence ID" value="HNAJ_0000127901-mRNA-1"/>
    <property type="gene ID" value="HNAJ_0000127901"/>
</dbReference>
<protein>
    <submittedName>
        <fullName evidence="3">DUF563 domain-containing protein</fullName>
    </submittedName>
</protein>
<reference evidence="1 2" key="2">
    <citation type="submission" date="2018-11" db="EMBL/GenBank/DDBJ databases">
        <authorList>
            <consortium name="Pathogen Informatics"/>
        </authorList>
    </citation>
    <scope>NUCLEOTIDE SEQUENCE [LARGE SCALE GENOMIC DNA]</scope>
</reference>
<keyword evidence="2" id="KW-1185">Reference proteome</keyword>
<dbReference type="EMBL" id="UZAE01000474">
    <property type="protein sequence ID" value="VDN97138.1"/>
    <property type="molecule type" value="Genomic_DNA"/>
</dbReference>